<dbReference type="OrthoDB" id="5982285at2759"/>
<evidence type="ECO:0000256" key="1">
    <source>
        <dbReference type="SAM" id="SignalP"/>
    </source>
</evidence>
<feature type="chain" id="PRO_5040883310" evidence="1">
    <location>
        <begin position="18"/>
        <end position="309"/>
    </location>
</feature>
<evidence type="ECO:0000313" key="3">
    <source>
        <dbReference type="Proteomes" id="UP001163046"/>
    </source>
</evidence>
<feature type="signal peptide" evidence="1">
    <location>
        <begin position="1"/>
        <end position="17"/>
    </location>
</feature>
<gene>
    <name evidence="2" type="ORF">OS493_021210</name>
</gene>
<dbReference type="GO" id="GO:0005891">
    <property type="term" value="C:voltage-gated calcium channel complex"/>
    <property type="evidence" value="ECO:0007669"/>
    <property type="project" value="TreeGrafter"/>
</dbReference>
<dbReference type="PANTHER" id="PTHR10166">
    <property type="entry name" value="VOLTAGE-DEPENDENT CALCIUM CHANNEL SUBUNIT ALPHA-2/DELTA-RELATED"/>
    <property type="match status" value="1"/>
</dbReference>
<dbReference type="InterPro" id="IPR051173">
    <property type="entry name" value="Ca_channel_alpha-2/delta"/>
</dbReference>
<dbReference type="SUPFAM" id="SSF53300">
    <property type="entry name" value="vWA-like"/>
    <property type="match status" value="1"/>
</dbReference>
<organism evidence="2 3">
    <name type="scientific">Desmophyllum pertusum</name>
    <dbReference type="NCBI Taxonomy" id="174260"/>
    <lineage>
        <taxon>Eukaryota</taxon>
        <taxon>Metazoa</taxon>
        <taxon>Cnidaria</taxon>
        <taxon>Anthozoa</taxon>
        <taxon>Hexacorallia</taxon>
        <taxon>Scleractinia</taxon>
        <taxon>Caryophylliina</taxon>
        <taxon>Caryophylliidae</taxon>
        <taxon>Desmophyllum</taxon>
    </lineage>
</organism>
<dbReference type="EMBL" id="MU825886">
    <property type="protein sequence ID" value="KAJ7384579.1"/>
    <property type="molecule type" value="Genomic_DNA"/>
</dbReference>
<dbReference type="Gene3D" id="3.40.50.410">
    <property type="entry name" value="von Willebrand factor, type A domain"/>
    <property type="match status" value="1"/>
</dbReference>
<dbReference type="AlphaFoldDB" id="A0A9W9ZRC2"/>
<proteinExistence type="predicted"/>
<evidence type="ECO:0000313" key="2">
    <source>
        <dbReference type="EMBL" id="KAJ7384579.1"/>
    </source>
</evidence>
<sequence>MLVVLSLCVILSSQVDASLLDPTLIGRELQMFARDALGVDEMQNYFDGLQYHKGTIKGEEITPQLAVKISDKFKTRFQVAKRLKKAVEESYARSAKVAPQTECCNVDKSTLKYDERFRSKVDLGNVCVKISGSASPNPVHLDEEVFKEMKDIFKTYPSIKWQYLASEEGVMTTFPAFDDTAKCDKYDPRYRPFYVETATPEAKDVVLVIDISASMTGEKLYTAKEAAKTVLDTLNPKDQIVSLWLVRQDRLTGHSEEDPSFLVTQKGLLPERYGADATSGGRKAKDDLGSAPEFFRRPTKRHYNITYYT</sequence>
<dbReference type="GO" id="GO:0005245">
    <property type="term" value="F:voltage-gated calcium channel activity"/>
    <property type="evidence" value="ECO:0007669"/>
    <property type="project" value="TreeGrafter"/>
</dbReference>
<protein>
    <submittedName>
        <fullName evidence="2">Uncharacterized protein</fullName>
    </submittedName>
</protein>
<keyword evidence="1" id="KW-0732">Signal</keyword>
<dbReference type="InterPro" id="IPR036465">
    <property type="entry name" value="vWFA_dom_sf"/>
</dbReference>
<dbReference type="Proteomes" id="UP001163046">
    <property type="component" value="Unassembled WGS sequence"/>
</dbReference>
<dbReference type="PANTHER" id="PTHR10166:SF66">
    <property type="entry name" value="VWFA AND CACHE DOMAIN-CONTAINING PROTEIN CG16868"/>
    <property type="match status" value="1"/>
</dbReference>
<comment type="caution">
    <text evidence="2">The sequence shown here is derived from an EMBL/GenBank/DDBJ whole genome shotgun (WGS) entry which is preliminary data.</text>
</comment>
<keyword evidence="3" id="KW-1185">Reference proteome</keyword>
<accession>A0A9W9ZRC2</accession>
<name>A0A9W9ZRC2_9CNID</name>
<reference evidence="2" key="1">
    <citation type="submission" date="2023-01" db="EMBL/GenBank/DDBJ databases">
        <title>Genome assembly of the deep-sea coral Lophelia pertusa.</title>
        <authorList>
            <person name="Herrera S."/>
            <person name="Cordes E."/>
        </authorList>
    </citation>
    <scope>NUCLEOTIDE SEQUENCE</scope>
    <source>
        <strain evidence="2">USNM1676648</strain>
        <tissue evidence="2">Polyp</tissue>
    </source>
</reference>